<evidence type="ECO:0000256" key="1">
    <source>
        <dbReference type="ARBA" id="ARBA00023125"/>
    </source>
</evidence>
<evidence type="ECO:0000313" key="4">
    <source>
        <dbReference type="Proteomes" id="UP001187192"/>
    </source>
</evidence>
<keyword evidence="4" id="KW-1185">Reference proteome</keyword>
<organism evidence="3 4">
    <name type="scientific">Ficus carica</name>
    <name type="common">Common fig</name>
    <dbReference type="NCBI Taxonomy" id="3494"/>
    <lineage>
        <taxon>Eukaryota</taxon>
        <taxon>Viridiplantae</taxon>
        <taxon>Streptophyta</taxon>
        <taxon>Embryophyta</taxon>
        <taxon>Tracheophyta</taxon>
        <taxon>Spermatophyta</taxon>
        <taxon>Magnoliopsida</taxon>
        <taxon>eudicotyledons</taxon>
        <taxon>Gunneridae</taxon>
        <taxon>Pentapetalae</taxon>
        <taxon>rosids</taxon>
        <taxon>fabids</taxon>
        <taxon>Rosales</taxon>
        <taxon>Moraceae</taxon>
        <taxon>Ficeae</taxon>
        <taxon>Ficus</taxon>
    </lineage>
</organism>
<dbReference type="PANTHER" id="PTHR10302:SF18">
    <property type="entry name" value="PROTEIN OSB1, MITOCHONDRIAL"/>
    <property type="match status" value="1"/>
</dbReference>
<proteinExistence type="predicted"/>
<dbReference type="PANTHER" id="PTHR10302">
    <property type="entry name" value="SINGLE-STRANDED DNA-BINDING PROTEIN"/>
    <property type="match status" value="1"/>
</dbReference>
<dbReference type="GO" id="GO:0042645">
    <property type="term" value="C:mitochondrial nucleoid"/>
    <property type="evidence" value="ECO:0007669"/>
    <property type="project" value="TreeGrafter"/>
</dbReference>
<dbReference type="Proteomes" id="UP001187192">
    <property type="component" value="Unassembled WGS sequence"/>
</dbReference>
<accession>A0AA88A725</accession>
<dbReference type="AlphaFoldDB" id="A0AA88A725"/>
<gene>
    <name evidence="3" type="ORF">TIFTF001_005237</name>
</gene>
<dbReference type="GO" id="GO:0006264">
    <property type="term" value="P:mitochondrial DNA replication"/>
    <property type="evidence" value="ECO:0007669"/>
    <property type="project" value="TreeGrafter"/>
</dbReference>
<sequence>MKAVLRLSKTKIPILSLSSQQRSVLFSSSPAGAANPRPRSSFLDETEGSSAAYRHALKFQRPTTIGWQPGLFNSASFIGTVVQPLMALGPRTNDYLSAYTILRVSPSHRSRGSFKILLRMQDELAKICFEHLKENDFIYVSGRLLTSTMADPNGNLRLFYKVLVKELNYVTQRRGSMCRKNEERQSDEGRAAVLEKYRNRLHLWQVFFSNPYEWWDNRKNKLYPGSPDFKHKETGEVLWLSPNDPPWVKKQLKLLDLEMGLREQVGRRARVSKWEFDV</sequence>
<evidence type="ECO:0008006" key="5">
    <source>
        <dbReference type="Google" id="ProtNLM"/>
    </source>
</evidence>
<keyword evidence="1 2" id="KW-0238">DNA-binding</keyword>
<dbReference type="SUPFAM" id="SSF50249">
    <property type="entry name" value="Nucleic acid-binding proteins"/>
    <property type="match status" value="1"/>
</dbReference>
<dbReference type="PROSITE" id="PS50935">
    <property type="entry name" value="SSB"/>
    <property type="match status" value="1"/>
</dbReference>
<comment type="caution">
    <text evidence="3">The sequence shown here is derived from an EMBL/GenBank/DDBJ whole genome shotgun (WGS) entry which is preliminary data.</text>
</comment>
<dbReference type="InterPro" id="IPR012340">
    <property type="entry name" value="NA-bd_OB-fold"/>
</dbReference>
<evidence type="ECO:0000256" key="2">
    <source>
        <dbReference type="PROSITE-ProRule" id="PRU00252"/>
    </source>
</evidence>
<evidence type="ECO:0000313" key="3">
    <source>
        <dbReference type="EMBL" id="GMN35346.1"/>
    </source>
</evidence>
<reference evidence="3" key="1">
    <citation type="submission" date="2023-07" db="EMBL/GenBank/DDBJ databases">
        <title>draft genome sequence of fig (Ficus carica).</title>
        <authorList>
            <person name="Takahashi T."/>
            <person name="Nishimura K."/>
        </authorList>
    </citation>
    <scope>NUCLEOTIDE SEQUENCE</scope>
</reference>
<name>A0AA88A725_FICCA</name>
<dbReference type="InterPro" id="IPR000424">
    <property type="entry name" value="Primosome_PriB/ssb"/>
</dbReference>
<dbReference type="InterPro" id="IPR011344">
    <property type="entry name" value="ssDNA-bd"/>
</dbReference>
<protein>
    <recommendedName>
        <fullName evidence="5">Protein OSB1, mitochondrial</fullName>
    </recommendedName>
</protein>
<dbReference type="GO" id="GO:0003697">
    <property type="term" value="F:single-stranded DNA binding"/>
    <property type="evidence" value="ECO:0007669"/>
    <property type="project" value="InterPro"/>
</dbReference>
<dbReference type="EMBL" id="BTGU01000005">
    <property type="protein sequence ID" value="GMN35346.1"/>
    <property type="molecule type" value="Genomic_DNA"/>
</dbReference>